<keyword evidence="6 8" id="KW-0472">Membrane</keyword>
<evidence type="ECO:0000256" key="1">
    <source>
        <dbReference type="ARBA" id="ARBA00004571"/>
    </source>
</evidence>
<organism evidence="12">
    <name type="scientific">Desulfotignum balticum</name>
    <dbReference type="NCBI Taxonomy" id="115781"/>
    <lineage>
        <taxon>Bacteria</taxon>
        <taxon>Pseudomonadati</taxon>
        <taxon>Thermodesulfobacteriota</taxon>
        <taxon>Desulfobacteria</taxon>
        <taxon>Desulfobacterales</taxon>
        <taxon>Desulfobacteraceae</taxon>
        <taxon>Desulfotignum</taxon>
    </lineage>
</organism>
<dbReference type="GO" id="GO:0015344">
    <property type="term" value="F:siderophore uptake transmembrane transporter activity"/>
    <property type="evidence" value="ECO:0007669"/>
    <property type="project" value="TreeGrafter"/>
</dbReference>
<comment type="subcellular location">
    <subcellularLocation>
        <location evidence="1 8">Cell outer membrane</location>
        <topology evidence="1 8">Multi-pass membrane protein</topology>
    </subcellularLocation>
</comment>
<evidence type="ECO:0000256" key="3">
    <source>
        <dbReference type="ARBA" id="ARBA00022452"/>
    </source>
</evidence>
<evidence type="ECO:0000256" key="8">
    <source>
        <dbReference type="PROSITE-ProRule" id="PRU01360"/>
    </source>
</evidence>
<dbReference type="PANTHER" id="PTHR30069:SF28">
    <property type="entry name" value="TONB-DEPENDENT RECEPTOR YNCD-RELATED"/>
    <property type="match status" value="1"/>
</dbReference>
<dbReference type="GO" id="GO:0009279">
    <property type="term" value="C:cell outer membrane"/>
    <property type="evidence" value="ECO:0007669"/>
    <property type="project" value="UniProtKB-SubCell"/>
</dbReference>
<dbReference type="InterPro" id="IPR012910">
    <property type="entry name" value="Plug_dom"/>
</dbReference>
<evidence type="ECO:0000256" key="2">
    <source>
        <dbReference type="ARBA" id="ARBA00022448"/>
    </source>
</evidence>
<evidence type="ECO:0000256" key="7">
    <source>
        <dbReference type="ARBA" id="ARBA00023237"/>
    </source>
</evidence>
<dbReference type="PROSITE" id="PS52016">
    <property type="entry name" value="TONB_DEPENDENT_REC_3"/>
    <property type="match status" value="1"/>
</dbReference>
<dbReference type="InterPro" id="IPR000531">
    <property type="entry name" value="Beta-barrel_TonB"/>
</dbReference>
<protein>
    <submittedName>
        <fullName evidence="12">TonB-dependent receptor</fullName>
    </submittedName>
</protein>
<dbReference type="InterPro" id="IPR036942">
    <property type="entry name" value="Beta-barrel_TonB_sf"/>
</dbReference>
<evidence type="ECO:0000259" key="10">
    <source>
        <dbReference type="Pfam" id="PF00593"/>
    </source>
</evidence>
<dbReference type="Pfam" id="PF07715">
    <property type="entry name" value="Plug"/>
    <property type="match status" value="1"/>
</dbReference>
<proteinExistence type="inferred from homology"/>
<dbReference type="AlphaFoldDB" id="B2DD74"/>
<keyword evidence="2 8" id="KW-0813">Transport</keyword>
<dbReference type="Pfam" id="PF00593">
    <property type="entry name" value="TonB_dep_Rec_b-barrel"/>
    <property type="match status" value="1"/>
</dbReference>
<dbReference type="Gene3D" id="2.170.130.10">
    <property type="entry name" value="TonB-dependent receptor, plug domain"/>
    <property type="match status" value="1"/>
</dbReference>
<name>B2DD74_9BACT</name>
<feature type="domain" description="TonB-dependent receptor-like beta-barrel" evidence="10">
    <location>
        <begin position="221"/>
        <end position="480"/>
    </location>
</feature>
<evidence type="ECO:0000256" key="6">
    <source>
        <dbReference type="ARBA" id="ARBA00023136"/>
    </source>
</evidence>
<keyword evidence="4 8" id="KW-0812">Transmembrane</keyword>
<sequence length="482" mass="54039">MLTGFLSKVLSTLRLKIISALSGFLLVFLWGNILSAETGKETNQVYQLSPITVMAPQQGVEINVDKTIINMDDFRKAGTVRNLTDVLKEIGAVDVQRINPLISSPGDEVSIRGLNEGRLVIQIDGRRINHTGHNGRYIVDWSTLNMDDIERIEIIRGGHSVLHPFAIGGVINLITKKGQKTEDPKPDFSISGGYGSFETSHFRASVDGGAGNFLGYHLSASSQETDGYLRNNFQENKNINGHLTFFLPSDATLKLGAKFSDVTYGFPVVNDPSRGDYDAGYPTFLGTADQLRHLPSTLQFPGDPKPRWDKETHYLDAIFEIPFGPGTFSVHGFQTEGKRDTYYYRGTDFIEDFIDDRSRGFIAEYRDVNLFDRHSFTFGAEYQELGQPSGIRNIYIVRSLYVQDVIKLGDRWKITPGVRYYSLDKDTYFAWFESGGTSPAFPTTGKKETDKDWFPSLKIDFQANDTTALYAAVSRSYRLPCP</sequence>
<evidence type="ECO:0000259" key="11">
    <source>
        <dbReference type="Pfam" id="PF07715"/>
    </source>
</evidence>
<dbReference type="SUPFAM" id="SSF56935">
    <property type="entry name" value="Porins"/>
    <property type="match status" value="1"/>
</dbReference>
<keyword evidence="12" id="KW-0675">Receptor</keyword>
<evidence type="ECO:0000256" key="9">
    <source>
        <dbReference type="RuleBase" id="RU003357"/>
    </source>
</evidence>
<feature type="domain" description="TonB-dependent receptor plug" evidence="11">
    <location>
        <begin position="65"/>
        <end position="170"/>
    </location>
</feature>
<evidence type="ECO:0000256" key="4">
    <source>
        <dbReference type="ARBA" id="ARBA00022692"/>
    </source>
</evidence>
<dbReference type="GO" id="GO:0044718">
    <property type="term" value="P:siderophore transmembrane transport"/>
    <property type="evidence" value="ECO:0007669"/>
    <property type="project" value="TreeGrafter"/>
</dbReference>
<dbReference type="InterPro" id="IPR039426">
    <property type="entry name" value="TonB-dep_rcpt-like"/>
</dbReference>
<dbReference type="InterPro" id="IPR037066">
    <property type="entry name" value="Plug_dom_sf"/>
</dbReference>
<keyword evidence="7 8" id="KW-0998">Cell outer membrane</keyword>
<accession>B2DD74</accession>
<evidence type="ECO:0000313" key="12">
    <source>
        <dbReference type="EMBL" id="BAG28263.1"/>
    </source>
</evidence>
<dbReference type="PANTHER" id="PTHR30069">
    <property type="entry name" value="TONB-DEPENDENT OUTER MEMBRANE RECEPTOR"/>
    <property type="match status" value="1"/>
</dbReference>
<evidence type="ECO:0000256" key="5">
    <source>
        <dbReference type="ARBA" id="ARBA00023077"/>
    </source>
</evidence>
<dbReference type="Gene3D" id="2.40.170.20">
    <property type="entry name" value="TonB-dependent receptor, beta-barrel domain"/>
    <property type="match status" value="1"/>
</dbReference>
<reference evidence="12" key="1">
    <citation type="journal article" date="2008" name="Appl. Microbiol. Biotechnol.">
        <title>Subtractive hybridization and random arbitrarily primed PCR analyses of a benzoate-assimilating bacterium, Desulfotignum balticum.</title>
        <authorList>
            <person name="Habe H."/>
            <person name="Kobuna A."/>
            <person name="Hosoda A."/>
            <person name="Kouzuma A."/>
            <person name="Yamane H."/>
            <person name="Nojiri H."/>
            <person name="Omori T."/>
            <person name="Watanabe K."/>
        </authorList>
    </citation>
    <scope>NUCLEOTIDE SEQUENCE</scope>
    <source>
        <strain evidence="12">DSM 7044</strain>
    </source>
</reference>
<keyword evidence="3 8" id="KW-1134">Transmembrane beta strand</keyword>
<dbReference type="EMBL" id="AB368180">
    <property type="protein sequence ID" value="BAG28263.1"/>
    <property type="molecule type" value="Genomic_DNA"/>
</dbReference>
<keyword evidence="5 9" id="KW-0798">TonB box</keyword>
<comment type="similarity">
    <text evidence="8 9">Belongs to the TonB-dependent receptor family.</text>
</comment>